<feature type="non-terminal residue" evidence="1">
    <location>
        <position position="106"/>
    </location>
</feature>
<proteinExistence type="predicted"/>
<comment type="caution">
    <text evidence="1">The sequence shown here is derived from an EMBL/GenBank/DDBJ whole genome shotgun (WGS) entry which is preliminary data.</text>
</comment>
<protein>
    <submittedName>
        <fullName evidence="1">Uncharacterized protein</fullName>
    </submittedName>
</protein>
<gene>
    <name evidence="1" type="ORF">S01H1_23919</name>
</gene>
<evidence type="ECO:0000313" key="1">
    <source>
        <dbReference type="EMBL" id="GAF88937.1"/>
    </source>
</evidence>
<name>X0TLB7_9ZZZZ</name>
<organism evidence="1">
    <name type="scientific">marine sediment metagenome</name>
    <dbReference type="NCBI Taxonomy" id="412755"/>
    <lineage>
        <taxon>unclassified sequences</taxon>
        <taxon>metagenomes</taxon>
        <taxon>ecological metagenomes</taxon>
    </lineage>
</organism>
<dbReference type="AlphaFoldDB" id="X0TLB7"/>
<sequence>MVTDNIVGFTAGQIPLYTVVTASGVITTVTDERTFAIIGSGGGGSSTLNFSDTGNIVGSATNNVAFDLTSFLDRGLMYKITITETGGVSTGTYDVRFYAKDTKVAA</sequence>
<dbReference type="EMBL" id="BARS01013997">
    <property type="protein sequence ID" value="GAF88937.1"/>
    <property type="molecule type" value="Genomic_DNA"/>
</dbReference>
<accession>X0TLB7</accession>
<reference evidence="1" key="1">
    <citation type="journal article" date="2014" name="Front. Microbiol.">
        <title>High frequency of phylogenetically diverse reductive dehalogenase-homologous genes in deep subseafloor sedimentary metagenomes.</title>
        <authorList>
            <person name="Kawai M."/>
            <person name="Futagami T."/>
            <person name="Toyoda A."/>
            <person name="Takaki Y."/>
            <person name="Nishi S."/>
            <person name="Hori S."/>
            <person name="Arai W."/>
            <person name="Tsubouchi T."/>
            <person name="Morono Y."/>
            <person name="Uchiyama I."/>
            <person name="Ito T."/>
            <person name="Fujiyama A."/>
            <person name="Inagaki F."/>
            <person name="Takami H."/>
        </authorList>
    </citation>
    <scope>NUCLEOTIDE SEQUENCE</scope>
    <source>
        <strain evidence="1">Expedition CK06-06</strain>
    </source>
</reference>